<dbReference type="Pfam" id="PF13614">
    <property type="entry name" value="AAA_31"/>
    <property type="match status" value="1"/>
</dbReference>
<feature type="domain" description="Response regulatory" evidence="3">
    <location>
        <begin position="3"/>
        <end position="120"/>
    </location>
</feature>
<name>A0A1G6YCU7_9ACTN</name>
<dbReference type="InterPro" id="IPR001789">
    <property type="entry name" value="Sig_transdc_resp-reg_receiver"/>
</dbReference>
<sequence length="420" mass="43780">MSRILLVSPSEELEQRVHQATGGAFLPLRAAEVPADAGQLFAQLGGAPAPDVVVLDLRPDPAQAVALAGRLAQQCPQISVVLVGDQGPETALAALRAGVRDLLPAEAGPAEIKLALELAARSAAARASVAAAGSASSHTAAGRVISVVSPKGGVGKTTVAANLAVGLAQRFPSTVVLVDLDIQFGDVSSALDLEPEYFLVDTVRGAASTDSMVLKTVLTRHSTGLYVICAPDSPADADTITEGDVARLLQMLAAEFRYVVVDTAPGLSEHTLAALDQTTDLLLLTSMDVPGVRGMRKELDTLRKLELLPSSHHVVLNFADPRSLLTIADVEFTIGTGVDVQLPRSKAVPDSVDQGVPLLQSGRRDPMTKQLSALVDRFVGADGAAVPPGPEATGSYPTKKPKVPPRRAASRWRRTRTAVA</sequence>
<feature type="region of interest" description="Disordered" evidence="2">
    <location>
        <begin position="382"/>
        <end position="420"/>
    </location>
</feature>
<dbReference type="GO" id="GO:0005524">
    <property type="term" value="F:ATP binding"/>
    <property type="evidence" value="ECO:0007669"/>
    <property type="project" value="TreeGrafter"/>
</dbReference>
<organism evidence="4 5">
    <name type="scientific">Auraticoccus monumenti</name>
    <dbReference type="NCBI Taxonomy" id="675864"/>
    <lineage>
        <taxon>Bacteria</taxon>
        <taxon>Bacillati</taxon>
        <taxon>Actinomycetota</taxon>
        <taxon>Actinomycetes</taxon>
        <taxon>Propionibacteriales</taxon>
        <taxon>Propionibacteriaceae</taxon>
        <taxon>Auraticoccus</taxon>
    </lineage>
</organism>
<feature type="compositionally biased region" description="Basic residues" evidence="2">
    <location>
        <begin position="399"/>
        <end position="420"/>
    </location>
</feature>
<keyword evidence="5" id="KW-1185">Reference proteome</keyword>
<dbReference type="EMBL" id="LT629688">
    <property type="protein sequence ID" value="SDD87557.1"/>
    <property type="molecule type" value="Genomic_DNA"/>
</dbReference>
<dbReference type="SUPFAM" id="SSF52540">
    <property type="entry name" value="P-loop containing nucleoside triphosphate hydrolases"/>
    <property type="match status" value="1"/>
</dbReference>
<dbReference type="PANTHER" id="PTHR43384:SF13">
    <property type="entry name" value="SLR0110 PROTEIN"/>
    <property type="match status" value="1"/>
</dbReference>
<dbReference type="AlphaFoldDB" id="A0A1G6YCU7"/>
<proteinExistence type="predicted"/>
<dbReference type="Pfam" id="PF21695">
    <property type="entry name" value="GlnR_1st"/>
    <property type="match status" value="1"/>
</dbReference>
<dbReference type="InterPro" id="IPR027417">
    <property type="entry name" value="P-loop_NTPase"/>
</dbReference>
<dbReference type="InterPro" id="IPR049170">
    <property type="entry name" value="GlnR_N"/>
</dbReference>
<accession>A0A1G6YCU7</accession>
<dbReference type="SUPFAM" id="SSF52172">
    <property type="entry name" value="CheY-like"/>
    <property type="match status" value="1"/>
</dbReference>
<evidence type="ECO:0000313" key="5">
    <source>
        <dbReference type="Proteomes" id="UP000198546"/>
    </source>
</evidence>
<dbReference type="InterPro" id="IPR011006">
    <property type="entry name" value="CheY-like_superfamily"/>
</dbReference>
<dbReference type="Gene3D" id="3.40.50.300">
    <property type="entry name" value="P-loop containing nucleotide triphosphate hydrolases"/>
    <property type="match status" value="1"/>
</dbReference>
<dbReference type="GO" id="GO:0051782">
    <property type="term" value="P:negative regulation of cell division"/>
    <property type="evidence" value="ECO:0007669"/>
    <property type="project" value="TreeGrafter"/>
</dbReference>
<dbReference type="GO" id="GO:0009898">
    <property type="term" value="C:cytoplasmic side of plasma membrane"/>
    <property type="evidence" value="ECO:0007669"/>
    <property type="project" value="TreeGrafter"/>
</dbReference>
<gene>
    <name evidence="4" type="ORF">SAMN04489747_1951</name>
</gene>
<reference evidence="4 5" key="1">
    <citation type="submission" date="2016-10" db="EMBL/GenBank/DDBJ databases">
        <authorList>
            <person name="de Groot N.N."/>
        </authorList>
    </citation>
    <scope>NUCLEOTIDE SEQUENCE [LARGE SCALE GENOMIC DNA]</scope>
    <source>
        <strain evidence="4 5">MON 2.2</strain>
    </source>
</reference>
<dbReference type="OrthoDB" id="3448281at2"/>
<evidence type="ECO:0000256" key="1">
    <source>
        <dbReference type="PROSITE-ProRule" id="PRU00169"/>
    </source>
</evidence>
<protein>
    <submittedName>
        <fullName evidence="4">Pilus assembly protein CpaE</fullName>
    </submittedName>
</protein>
<keyword evidence="1" id="KW-0597">Phosphoprotein</keyword>
<dbReference type="InterPro" id="IPR050625">
    <property type="entry name" value="ParA/MinD_ATPase"/>
</dbReference>
<dbReference type="STRING" id="675864.SAMN04489747_1951"/>
<dbReference type="Proteomes" id="UP000198546">
    <property type="component" value="Chromosome i"/>
</dbReference>
<dbReference type="PANTHER" id="PTHR43384">
    <property type="entry name" value="SEPTUM SITE-DETERMINING PROTEIN MIND HOMOLOG, CHLOROPLASTIC-RELATED"/>
    <property type="match status" value="1"/>
</dbReference>
<dbReference type="GO" id="GO:0000160">
    <property type="term" value="P:phosphorelay signal transduction system"/>
    <property type="evidence" value="ECO:0007669"/>
    <property type="project" value="InterPro"/>
</dbReference>
<dbReference type="Gene3D" id="3.40.50.2300">
    <property type="match status" value="1"/>
</dbReference>
<dbReference type="PROSITE" id="PS50110">
    <property type="entry name" value="RESPONSE_REGULATORY"/>
    <property type="match status" value="1"/>
</dbReference>
<dbReference type="GO" id="GO:0005829">
    <property type="term" value="C:cytosol"/>
    <property type="evidence" value="ECO:0007669"/>
    <property type="project" value="TreeGrafter"/>
</dbReference>
<feature type="modified residue" description="4-aspartylphosphate" evidence="1">
    <location>
        <position position="56"/>
    </location>
</feature>
<dbReference type="InterPro" id="IPR025669">
    <property type="entry name" value="AAA_dom"/>
</dbReference>
<dbReference type="GO" id="GO:0016887">
    <property type="term" value="F:ATP hydrolysis activity"/>
    <property type="evidence" value="ECO:0007669"/>
    <property type="project" value="TreeGrafter"/>
</dbReference>
<evidence type="ECO:0000256" key="2">
    <source>
        <dbReference type="SAM" id="MobiDB-lite"/>
    </source>
</evidence>
<evidence type="ECO:0000313" key="4">
    <source>
        <dbReference type="EMBL" id="SDD87557.1"/>
    </source>
</evidence>
<dbReference type="RefSeq" id="WP_090592788.1">
    <property type="nucleotide sequence ID" value="NZ_LT629688.1"/>
</dbReference>
<evidence type="ECO:0000259" key="3">
    <source>
        <dbReference type="PROSITE" id="PS50110"/>
    </source>
</evidence>